<keyword evidence="3 4" id="KW-0949">S-adenosyl-L-methionine</keyword>
<proteinExistence type="inferred from homology"/>
<name>E1NRY9_9LACO</name>
<dbReference type="PANTHER" id="PTHR11061">
    <property type="entry name" value="RNA M5U METHYLTRANSFERASE"/>
    <property type="match status" value="1"/>
</dbReference>
<feature type="binding site" evidence="4">
    <location>
        <position position="14"/>
    </location>
    <ligand>
        <name>S-adenosyl-L-methionine</name>
        <dbReference type="ChEBI" id="CHEBI:59789"/>
    </ligand>
</feature>
<feature type="active site" evidence="5">
    <location>
        <position position="41"/>
    </location>
</feature>
<evidence type="ECO:0000256" key="4">
    <source>
        <dbReference type="PROSITE-ProRule" id="PRU01024"/>
    </source>
</evidence>
<dbReference type="InterPro" id="IPR010280">
    <property type="entry name" value="U5_MeTrfase_fam"/>
</dbReference>
<evidence type="ECO:0000256" key="2">
    <source>
        <dbReference type="ARBA" id="ARBA00022679"/>
    </source>
</evidence>
<dbReference type="Pfam" id="PF05958">
    <property type="entry name" value="tRNA_U5-meth_tr"/>
    <property type="match status" value="1"/>
</dbReference>
<dbReference type="InterPro" id="IPR029063">
    <property type="entry name" value="SAM-dependent_MTases_sf"/>
</dbReference>
<dbReference type="AlphaFoldDB" id="E1NRY9"/>
<evidence type="ECO:0000256" key="5">
    <source>
        <dbReference type="PROSITE-ProRule" id="PRU10015"/>
    </source>
</evidence>
<keyword evidence="2 4" id="KW-0808">Transferase</keyword>
<organism evidence="6 7">
    <name type="scientific">Lactobacillus iners LactinV 01V1-a</name>
    <dbReference type="NCBI Taxonomy" id="879297"/>
    <lineage>
        <taxon>Bacteria</taxon>
        <taxon>Bacillati</taxon>
        <taxon>Bacillota</taxon>
        <taxon>Bacilli</taxon>
        <taxon>Lactobacillales</taxon>
        <taxon>Lactobacillaceae</taxon>
        <taxon>Lactobacillus</taxon>
    </lineage>
</organism>
<evidence type="ECO:0000313" key="7">
    <source>
        <dbReference type="Proteomes" id="UP000003648"/>
    </source>
</evidence>
<comment type="caution">
    <text evidence="6">The sequence shown here is derived from an EMBL/GenBank/DDBJ whole genome shotgun (WGS) entry which is preliminary data.</text>
</comment>
<gene>
    <name evidence="6" type="ORF">HMPREF9211_1447</name>
</gene>
<dbReference type="GO" id="GO:0070475">
    <property type="term" value="P:rRNA base methylation"/>
    <property type="evidence" value="ECO:0007669"/>
    <property type="project" value="TreeGrafter"/>
</dbReference>
<dbReference type="InterPro" id="IPR030390">
    <property type="entry name" value="MeTrfase_TrmA_AS"/>
</dbReference>
<sequence length="84" mass="9463">MQKDGIAIDALIVDPPRTGLNKQLVKTLLTCKPKDFVYISCNPSTLARDLVLLSQAYDVRLIQPVDMMPQTPRWEGIAKLVLRK</sequence>
<evidence type="ECO:0000256" key="3">
    <source>
        <dbReference type="ARBA" id="ARBA00022691"/>
    </source>
</evidence>
<comment type="similarity">
    <text evidence="4">Belongs to the class I-like SAM-binding methyltransferase superfamily. RNA M5U methyltransferase family.</text>
</comment>
<protein>
    <submittedName>
        <fullName evidence="6">Uncharacterized protein</fullName>
    </submittedName>
</protein>
<dbReference type="PROSITE" id="PS51687">
    <property type="entry name" value="SAM_MT_RNA_M5U"/>
    <property type="match status" value="1"/>
</dbReference>
<dbReference type="PROSITE" id="PS01230">
    <property type="entry name" value="TRMA_1"/>
    <property type="match status" value="1"/>
</dbReference>
<reference evidence="6 7" key="1">
    <citation type="submission" date="2010-09" db="EMBL/GenBank/DDBJ databases">
        <authorList>
            <person name="Durkin A.S."/>
            <person name="Madupu R."/>
            <person name="Torralba M."/>
            <person name="Gillis M."/>
            <person name="Methe B."/>
            <person name="Sutton G."/>
            <person name="Nelson K.E."/>
        </authorList>
    </citation>
    <scope>NUCLEOTIDE SEQUENCE [LARGE SCALE GENOMIC DNA]</scope>
    <source>
        <strain evidence="6 7">LactinV 01V1-a</strain>
    </source>
</reference>
<dbReference type="PANTHER" id="PTHR11061:SF45">
    <property type="match status" value="1"/>
</dbReference>
<evidence type="ECO:0000256" key="1">
    <source>
        <dbReference type="ARBA" id="ARBA00022603"/>
    </source>
</evidence>
<dbReference type="SUPFAM" id="SSF53335">
    <property type="entry name" value="S-adenosyl-L-methionine-dependent methyltransferases"/>
    <property type="match status" value="1"/>
</dbReference>
<evidence type="ECO:0000313" key="6">
    <source>
        <dbReference type="EMBL" id="EFO71123.1"/>
    </source>
</evidence>
<accession>E1NRY9</accession>
<keyword evidence="1 4" id="KW-0489">Methyltransferase</keyword>
<dbReference type="GO" id="GO:0070041">
    <property type="term" value="F:rRNA (uridine-C5-)-methyltransferase activity"/>
    <property type="evidence" value="ECO:0007669"/>
    <property type="project" value="TreeGrafter"/>
</dbReference>
<dbReference type="Gene3D" id="3.40.50.150">
    <property type="entry name" value="Vaccinia Virus protein VP39"/>
    <property type="match status" value="1"/>
</dbReference>
<dbReference type="EMBL" id="AEHQ01000031">
    <property type="protein sequence ID" value="EFO71123.1"/>
    <property type="molecule type" value="Genomic_DNA"/>
</dbReference>
<feature type="active site" description="Nucleophile" evidence="4">
    <location>
        <position position="41"/>
    </location>
</feature>
<comment type="caution">
    <text evidence="4">Lacks conserved residue(s) required for the propagation of feature annotation.</text>
</comment>
<dbReference type="Proteomes" id="UP000003648">
    <property type="component" value="Unassembled WGS sequence"/>
</dbReference>